<name>A0A1G7HC55_9RHOB</name>
<feature type="region of interest" description="Disordered" evidence="1">
    <location>
        <begin position="25"/>
        <end position="60"/>
    </location>
</feature>
<gene>
    <name evidence="3" type="ORF">SAMN04489759_10166</name>
</gene>
<feature type="transmembrane region" description="Helical" evidence="2">
    <location>
        <begin position="120"/>
        <end position="139"/>
    </location>
</feature>
<protein>
    <submittedName>
        <fullName evidence="3">Uncharacterized protein</fullName>
    </submittedName>
</protein>
<feature type="compositionally biased region" description="Basic and acidic residues" evidence="1">
    <location>
        <begin position="36"/>
        <end position="45"/>
    </location>
</feature>
<dbReference type="AlphaFoldDB" id="A0A1G7HC55"/>
<keyword evidence="4" id="KW-1185">Reference proteome</keyword>
<keyword evidence="2" id="KW-0472">Membrane</keyword>
<dbReference type="RefSeq" id="WP_093738039.1">
    <property type="nucleotide sequence ID" value="NZ_FNBP01000001.1"/>
</dbReference>
<reference evidence="4" key="1">
    <citation type="submission" date="2016-10" db="EMBL/GenBank/DDBJ databases">
        <authorList>
            <person name="Varghese N."/>
            <person name="Submissions S."/>
        </authorList>
    </citation>
    <scope>NUCLEOTIDE SEQUENCE [LARGE SCALE GENOMIC DNA]</scope>
    <source>
        <strain evidence="4">DSM 16477</strain>
    </source>
</reference>
<keyword evidence="2" id="KW-0812">Transmembrane</keyword>
<proteinExistence type="predicted"/>
<dbReference type="Proteomes" id="UP000199399">
    <property type="component" value="Unassembled WGS sequence"/>
</dbReference>
<evidence type="ECO:0000313" key="3">
    <source>
        <dbReference type="EMBL" id="SDE97883.1"/>
    </source>
</evidence>
<sequence length="217" mass="23720">MTNTPDHPAPAAELDPASLAAIQDLLKAEATTPKGPKPESAKRAEPAPVAQPRKGTAALPPLEEALATPERVAKKPSRPGLVARAWARLIGYRPTTRHIVLACLALLVLFRPWLVVGVLLLTVFLILGVFLALGYDGFWRRGMAIGRWYAGRRPERAADLHNRLDAFAMKWDAILDRFPEGTVDGLYLPDFGEMAAADARHDAAMARRFDSLRNSEG</sequence>
<evidence type="ECO:0000256" key="1">
    <source>
        <dbReference type="SAM" id="MobiDB-lite"/>
    </source>
</evidence>
<dbReference type="OrthoDB" id="7861530at2"/>
<dbReference type="EMBL" id="FNBP01000001">
    <property type="protein sequence ID" value="SDE97883.1"/>
    <property type="molecule type" value="Genomic_DNA"/>
</dbReference>
<evidence type="ECO:0000256" key="2">
    <source>
        <dbReference type="SAM" id="Phobius"/>
    </source>
</evidence>
<evidence type="ECO:0000313" key="4">
    <source>
        <dbReference type="Proteomes" id="UP000199399"/>
    </source>
</evidence>
<keyword evidence="2" id="KW-1133">Transmembrane helix</keyword>
<organism evidence="3 4">
    <name type="scientific">Sulfitobacter delicatus</name>
    <dbReference type="NCBI Taxonomy" id="218672"/>
    <lineage>
        <taxon>Bacteria</taxon>
        <taxon>Pseudomonadati</taxon>
        <taxon>Pseudomonadota</taxon>
        <taxon>Alphaproteobacteria</taxon>
        <taxon>Rhodobacterales</taxon>
        <taxon>Roseobacteraceae</taxon>
        <taxon>Sulfitobacter</taxon>
    </lineage>
</organism>
<accession>A0A1G7HC55</accession>